<dbReference type="Gene3D" id="3.40.50.150">
    <property type="entry name" value="Vaccinia Virus protein VP39"/>
    <property type="match status" value="1"/>
</dbReference>
<dbReference type="EMBL" id="JAAGOA010000033">
    <property type="protein sequence ID" value="NEE04372.1"/>
    <property type="molecule type" value="Genomic_DNA"/>
</dbReference>
<dbReference type="Proteomes" id="UP000475214">
    <property type="component" value="Unassembled WGS sequence"/>
</dbReference>
<dbReference type="Gene3D" id="2.20.130.10">
    <property type="entry name" value="CAC2371-like domains"/>
    <property type="match status" value="1"/>
</dbReference>
<gene>
    <name evidence="5" type="ORF">G1H10_29795</name>
</gene>
<evidence type="ECO:0000256" key="1">
    <source>
        <dbReference type="ARBA" id="ARBA00022603"/>
    </source>
</evidence>
<dbReference type="InterPro" id="IPR041698">
    <property type="entry name" value="Methyltransf_25"/>
</dbReference>
<keyword evidence="1 5" id="KW-0489">Methyltransferase</keyword>
<dbReference type="GO" id="GO:0032259">
    <property type="term" value="P:methylation"/>
    <property type="evidence" value="ECO:0007669"/>
    <property type="project" value="UniProtKB-KW"/>
</dbReference>
<feature type="domain" description="Methyltransferase" evidence="4">
    <location>
        <begin position="45"/>
        <end position="134"/>
    </location>
</feature>
<dbReference type="AlphaFoldDB" id="A0A6L9SIY4"/>
<proteinExistence type="predicted"/>
<keyword evidence="2 5" id="KW-0808">Transferase</keyword>
<dbReference type="InterPro" id="IPR029063">
    <property type="entry name" value="SAM-dependent_MTases_sf"/>
</dbReference>
<evidence type="ECO:0000256" key="3">
    <source>
        <dbReference type="ARBA" id="ARBA00022691"/>
    </source>
</evidence>
<reference evidence="5 6" key="1">
    <citation type="submission" date="2020-02" db="EMBL/GenBank/DDBJ databases">
        <authorList>
            <person name="Li X.-J."/>
            <person name="Han X.-M."/>
        </authorList>
    </citation>
    <scope>NUCLEOTIDE SEQUENCE [LARGE SCALE GENOMIC DNA]</scope>
    <source>
        <strain evidence="5 6">CCTCC AB 2017055</strain>
    </source>
</reference>
<dbReference type="CDD" id="cd02440">
    <property type="entry name" value="AdoMet_MTases"/>
    <property type="match status" value="1"/>
</dbReference>
<dbReference type="RefSeq" id="WP_163744846.1">
    <property type="nucleotide sequence ID" value="NZ_JAAGOA010000033.1"/>
</dbReference>
<evidence type="ECO:0000313" key="6">
    <source>
        <dbReference type="Proteomes" id="UP000475214"/>
    </source>
</evidence>
<dbReference type="PANTHER" id="PTHR43464:SF19">
    <property type="entry name" value="UBIQUINONE BIOSYNTHESIS O-METHYLTRANSFERASE, MITOCHONDRIAL"/>
    <property type="match status" value="1"/>
</dbReference>
<dbReference type="Pfam" id="PF13649">
    <property type="entry name" value="Methyltransf_25"/>
    <property type="match status" value="1"/>
</dbReference>
<organism evidence="5 6">
    <name type="scientific">Phytoactinopolyspora halotolerans</name>
    <dbReference type="NCBI Taxonomy" id="1981512"/>
    <lineage>
        <taxon>Bacteria</taxon>
        <taxon>Bacillati</taxon>
        <taxon>Actinomycetota</taxon>
        <taxon>Actinomycetes</taxon>
        <taxon>Jiangellales</taxon>
        <taxon>Jiangellaceae</taxon>
        <taxon>Phytoactinopolyspora</taxon>
    </lineage>
</organism>
<evidence type="ECO:0000256" key="2">
    <source>
        <dbReference type="ARBA" id="ARBA00022679"/>
    </source>
</evidence>
<evidence type="ECO:0000259" key="4">
    <source>
        <dbReference type="Pfam" id="PF13649"/>
    </source>
</evidence>
<dbReference type="PANTHER" id="PTHR43464">
    <property type="entry name" value="METHYLTRANSFERASE"/>
    <property type="match status" value="1"/>
</dbReference>
<dbReference type="SUPFAM" id="SSF53335">
    <property type="entry name" value="S-adenosyl-L-methionine-dependent methyltransferases"/>
    <property type="match status" value="1"/>
</dbReference>
<protein>
    <submittedName>
        <fullName evidence="5">Class I SAM-dependent methyltransferase</fullName>
    </submittedName>
</protein>
<sequence length="247" mass="27103">MTSEHRLYGELADWWPLLSPPDEYAEEAAYLGTLLSSASVPVHDVLELGSGGGNNAVHLSERFTMTLVDISEQMLAVSQRLNPGCEHIRGDMREIRLGREFDAVFVHDAIDYATDTADLARVIETAHGHCRPGGVAVFVPDHTVETFQAGTEHGGGDDESGRGARYLAWTGPPEPGETSVCTEYAFLLREADGTVHAVHETHRTGLFDRQTWLRVLGDAGFDAQAAVEVTTDERQPRDVFVAHRPVR</sequence>
<dbReference type="GO" id="GO:0008168">
    <property type="term" value="F:methyltransferase activity"/>
    <property type="evidence" value="ECO:0007669"/>
    <property type="project" value="UniProtKB-KW"/>
</dbReference>
<keyword evidence="6" id="KW-1185">Reference proteome</keyword>
<evidence type="ECO:0000313" key="5">
    <source>
        <dbReference type="EMBL" id="NEE04372.1"/>
    </source>
</evidence>
<name>A0A6L9SIY4_9ACTN</name>
<comment type="caution">
    <text evidence="5">The sequence shown here is derived from an EMBL/GenBank/DDBJ whole genome shotgun (WGS) entry which is preliminary data.</text>
</comment>
<accession>A0A6L9SIY4</accession>
<keyword evidence="3" id="KW-0949">S-adenosyl-L-methionine</keyword>